<dbReference type="InterPro" id="IPR003787">
    <property type="entry name" value="Sulphur_relay_DsrE/F-like"/>
</dbReference>
<sequence>DVIIFMNSGVKLTVSDSSVLEDLQALTNEGVEIFVCGTCLNYFDLTDKIAVGEISNAYTIAETMLQAGKTVRL</sequence>
<gene>
    <name evidence="1" type="ORF">S01H1_27453</name>
</gene>
<comment type="caution">
    <text evidence="1">The sequence shown here is derived from an EMBL/GenBank/DDBJ whole genome shotgun (WGS) entry which is preliminary data.</text>
</comment>
<proteinExistence type="predicted"/>
<dbReference type="Pfam" id="PF02635">
    <property type="entry name" value="DsrE"/>
    <property type="match status" value="1"/>
</dbReference>
<dbReference type="InterPro" id="IPR027396">
    <property type="entry name" value="DsrEFH-like"/>
</dbReference>
<dbReference type="SUPFAM" id="SSF75169">
    <property type="entry name" value="DsrEFH-like"/>
    <property type="match status" value="1"/>
</dbReference>
<name>X0TS14_9ZZZZ</name>
<dbReference type="EMBL" id="BARS01016715">
    <property type="protein sequence ID" value="GAF89966.1"/>
    <property type="molecule type" value="Genomic_DNA"/>
</dbReference>
<reference evidence="1" key="1">
    <citation type="journal article" date="2014" name="Front. Microbiol.">
        <title>High frequency of phylogenetically diverse reductive dehalogenase-homologous genes in deep subseafloor sedimentary metagenomes.</title>
        <authorList>
            <person name="Kawai M."/>
            <person name="Futagami T."/>
            <person name="Toyoda A."/>
            <person name="Takaki Y."/>
            <person name="Nishi S."/>
            <person name="Hori S."/>
            <person name="Arai W."/>
            <person name="Tsubouchi T."/>
            <person name="Morono Y."/>
            <person name="Uchiyama I."/>
            <person name="Ito T."/>
            <person name="Fujiyama A."/>
            <person name="Inagaki F."/>
            <person name="Takami H."/>
        </authorList>
    </citation>
    <scope>NUCLEOTIDE SEQUENCE</scope>
    <source>
        <strain evidence="1">Expedition CK06-06</strain>
    </source>
</reference>
<dbReference type="Gene3D" id="3.40.1260.10">
    <property type="entry name" value="DsrEFH-like"/>
    <property type="match status" value="1"/>
</dbReference>
<feature type="non-terminal residue" evidence="1">
    <location>
        <position position="1"/>
    </location>
</feature>
<organism evidence="1">
    <name type="scientific">marine sediment metagenome</name>
    <dbReference type="NCBI Taxonomy" id="412755"/>
    <lineage>
        <taxon>unclassified sequences</taxon>
        <taxon>metagenomes</taxon>
        <taxon>ecological metagenomes</taxon>
    </lineage>
</organism>
<dbReference type="AlphaFoldDB" id="X0TS14"/>
<protein>
    <submittedName>
        <fullName evidence="1">Uncharacterized protein</fullName>
    </submittedName>
</protein>
<accession>X0TS14</accession>
<evidence type="ECO:0000313" key="1">
    <source>
        <dbReference type="EMBL" id="GAF89966.1"/>
    </source>
</evidence>